<keyword evidence="5 10" id="KW-0133">Cell shape</keyword>
<evidence type="ECO:0000256" key="5">
    <source>
        <dbReference type="ARBA" id="ARBA00022960"/>
    </source>
</evidence>
<keyword evidence="1 10" id="KW-1003">Cell membrane</keyword>
<evidence type="ECO:0000256" key="2">
    <source>
        <dbReference type="ARBA" id="ARBA00022618"/>
    </source>
</evidence>
<dbReference type="PANTHER" id="PTHR21015">
    <property type="entry name" value="UDP-N-ACETYLGLUCOSAMINE--N-ACETYLMURAMYL-(PENTAPEPTIDE) PYROPHOSPHORYL-UNDECAPRENOL N-ACETYLGLUCOSAMINE TRANSFERASE 1"/>
    <property type="match status" value="1"/>
</dbReference>
<evidence type="ECO:0000256" key="6">
    <source>
        <dbReference type="ARBA" id="ARBA00022984"/>
    </source>
</evidence>
<evidence type="ECO:0000313" key="13">
    <source>
        <dbReference type="EMBL" id="MCX7571607.1"/>
    </source>
</evidence>
<dbReference type="Pfam" id="PF04101">
    <property type="entry name" value="Glyco_tran_28_C"/>
    <property type="match status" value="1"/>
</dbReference>
<evidence type="ECO:0000256" key="9">
    <source>
        <dbReference type="ARBA" id="ARBA00023316"/>
    </source>
</evidence>
<comment type="caution">
    <text evidence="13">The sequence shown here is derived from an EMBL/GenBank/DDBJ whole genome shotgun (WGS) entry which is preliminary data.</text>
</comment>
<keyword evidence="8 10" id="KW-0131">Cell cycle</keyword>
<organism evidence="13 14">
    <name type="scientific">Tumebacillus lacus</name>
    <dbReference type="NCBI Taxonomy" id="2995335"/>
    <lineage>
        <taxon>Bacteria</taxon>
        <taxon>Bacillati</taxon>
        <taxon>Bacillota</taxon>
        <taxon>Bacilli</taxon>
        <taxon>Bacillales</taxon>
        <taxon>Alicyclobacillaceae</taxon>
        <taxon>Tumebacillus</taxon>
    </lineage>
</organism>
<comment type="subcellular location">
    <subcellularLocation>
        <location evidence="10">Cell membrane</location>
        <topology evidence="10">Peripheral membrane protein</topology>
        <orientation evidence="10">Cytoplasmic side</orientation>
    </subcellularLocation>
</comment>
<dbReference type="Proteomes" id="UP001208017">
    <property type="component" value="Unassembled WGS sequence"/>
</dbReference>
<comment type="caution">
    <text evidence="10">Lacks conserved residue(s) required for the propagation of feature annotation.</text>
</comment>
<reference evidence="13 14" key="1">
    <citation type="submission" date="2022-11" db="EMBL/GenBank/DDBJ databases">
        <title>Study of microbial diversity in lake waters.</title>
        <authorList>
            <person name="Zhang J."/>
        </authorList>
    </citation>
    <scope>NUCLEOTIDE SEQUENCE [LARGE SCALE GENOMIC DNA]</scope>
    <source>
        <strain evidence="13 14">DT12</strain>
    </source>
</reference>
<dbReference type="PANTHER" id="PTHR21015:SF22">
    <property type="entry name" value="GLYCOSYLTRANSFERASE"/>
    <property type="match status" value="1"/>
</dbReference>
<comment type="function">
    <text evidence="10">Cell wall formation. Catalyzes the transfer of a GlcNAc subunit on undecaprenyl-pyrophosphoryl-MurNAc-pentapeptide (lipid intermediate I) to form undecaprenyl-pyrophosphoryl-MurNAc-(pentapeptide)GlcNAc (lipid intermediate II).</text>
</comment>
<feature type="binding site" evidence="10">
    <location>
        <position position="302"/>
    </location>
    <ligand>
        <name>UDP-N-acetyl-alpha-D-glucosamine</name>
        <dbReference type="ChEBI" id="CHEBI:57705"/>
    </ligand>
</feature>
<dbReference type="CDD" id="cd03785">
    <property type="entry name" value="GT28_MurG"/>
    <property type="match status" value="1"/>
</dbReference>
<dbReference type="EC" id="2.4.1.227" evidence="10"/>
<dbReference type="InterPro" id="IPR006009">
    <property type="entry name" value="GlcNAc_MurG"/>
</dbReference>
<dbReference type="GO" id="GO:0016757">
    <property type="term" value="F:glycosyltransferase activity"/>
    <property type="evidence" value="ECO:0007669"/>
    <property type="project" value="UniProtKB-KW"/>
</dbReference>
<gene>
    <name evidence="10 13" type="primary">murG</name>
    <name evidence="13" type="ORF">OS242_16785</name>
</gene>
<feature type="binding site" evidence="10">
    <location>
        <begin position="10"/>
        <end position="12"/>
    </location>
    <ligand>
        <name>UDP-N-acetyl-alpha-D-glucosamine</name>
        <dbReference type="ChEBI" id="CHEBI:57705"/>
    </ligand>
</feature>
<dbReference type="RefSeq" id="WP_267152851.1">
    <property type="nucleotide sequence ID" value="NZ_JAPMLT010000011.1"/>
</dbReference>
<keyword evidence="4 10" id="KW-0808">Transferase</keyword>
<evidence type="ECO:0000256" key="10">
    <source>
        <dbReference type="HAMAP-Rule" id="MF_00033"/>
    </source>
</evidence>
<accession>A0ABT3X3Y8</accession>
<protein>
    <recommendedName>
        <fullName evidence="10">UDP-N-acetylglucosamine--N-acetylmuramyl-(pentapeptide) pyrophosphoryl-undecaprenol N-acetylglucosamine transferase</fullName>
        <ecNumber evidence="10">2.4.1.227</ecNumber>
    </recommendedName>
    <alternativeName>
        <fullName evidence="10">Undecaprenyl-PP-MurNAc-pentapeptide-UDPGlcNAc GlcNAc transferase</fullName>
    </alternativeName>
</protein>
<keyword evidence="2 10" id="KW-0132">Cell division</keyword>
<evidence type="ECO:0000256" key="4">
    <source>
        <dbReference type="ARBA" id="ARBA00022679"/>
    </source>
</evidence>
<keyword evidence="6 10" id="KW-0573">Peptidoglycan synthesis</keyword>
<dbReference type="EMBL" id="JAPMLT010000011">
    <property type="protein sequence ID" value="MCX7571607.1"/>
    <property type="molecule type" value="Genomic_DNA"/>
</dbReference>
<dbReference type="InterPro" id="IPR007235">
    <property type="entry name" value="Glyco_trans_28_C"/>
</dbReference>
<dbReference type="SUPFAM" id="SSF53756">
    <property type="entry name" value="UDP-Glycosyltransferase/glycogen phosphorylase"/>
    <property type="match status" value="1"/>
</dbReference>
<dbReference type="Gene3D" id="3.40.50.2000">
    <property type="entry name" value="Glycogen Phosphorylase B"/>
    <property type="match status" value="2"/>
</dbReference>
<comment type="catalytic activity">
    <reaction evidence="10">
        <text>di-trans,octa-cis-undecaprenyl diphospho-N-acetyl-alpha-D-muramoyl-L-alanyl-D-glutamyl-meso-2,6-diaminopimeloyl-D-alanyl-D-alanine + UDP-N-acetyl-alpha-D-glucosamine = di-trans,octa-cis-undecaprenyl diphospho-[N-acetyl-alpha-D-glucosaminyl-(1-&gt;4)]-N-acetyl-alpha-D-muramoyl-L-alanyl-D-glutamyl-meso-2,6-diaminopimeloyl-D-alanyl-D-alanine + UDP + H(+)</text>
        <dbReference type="Rhea" id="RHEA:31227"/>
        <dbReference type="ChEBI" id="CHEBI:15378"/>
        <dbReference type="ChEBI" id="CHEBI:57705"/>
        <dbReference type="ChEBI" id="CHEBI:58223"/>
        <dbReference type="ChEBI" id="CHEBI:61387"/>
        <dbReference type="ChEBI" id="CHEBI:61388"/>
        <dbReference type="EC" id="2.4.1.227"/>
    </reaction>
</comment>
<feature type="binding site" evidence="10">
    <location>
        <position position="199"/>
    </location>
    <ligand>
        <name>UDP-N-acetyl-alpha-D-glucosamine</name>
        <dbReference type="ChEBI" id="CHEBI:57705"/>
    </ligand>
</feature>
<evidence type="ECO:0000256" key="1">
    <source>
        <dbReference type="ARBA" id="ARBA00022475"/>
    </source>
</evidence>
<evidence type="ECO:0000256" key="7">
    <source>
        <dbReference type="ARBA" id="ARBA00023136"/>
    </source>
</evidence>
<keyword evidence="14" id="KW-1185">Reference proteome</keyword>
<evidence type="ECO:0000256" key="8">
    <source>
        <dbReference type="ARBA" id="ARBA00023306"/>
    </source>
</evidence>
<feature type="domain" description="Glycosyl transferase family 28 C-terminal" evidence="12">
    <location>
        <begin position="192"/>
        <end position="360"/>
    </location>
</feature>
<keyword evidence="7 10" id="KW-0472">Membrane</keyword>
<evidence type="ECO:0000256" key="3">
    <source>
        <dbReference type="ARBA" id="ARBA00022676"/>
    </source>
</evidence>
<dbReference type="Pfam" id="PF03033">
    <property type="entry name" value="Glyco_transf_28"/>
    <property type="match status" value="1"/>
</dbReference>
<dbReference type="NCBIfam" id="TIGR01133">
    <property type="entry name" value="murG"/>
    <property type="match status" value="1"/>
</dbReference>
<comment type="pathway">
    <text evidence="10">Cell wall biogenesis; peptidoglycan biosynthesis.</text>
</comment>
<evidence type="ECO:0000259" key="12">
    <source>
        <dbReference type="Pfam" id="PF04101"/>
    </source>
</evidence>
<feature type="domain" description="Glycosyltransferase family 28 N-terminal" evidence="11">
    <location>
        <begin position="3"/>
        <end position="140"/>
    </location>
</feature>
<keyword evidence="3 10" id="KW-0328">Glycosyltransferase</keyword>
<name>A0ABT3X3Y8_9BACL</name>
<proteinExistence type="inferred from homology"/>
<sequence length="372" mass="40458">MRIILTGGGTGGHIYPALALARYIKETDPNADILYVGTERGLESDIVPRSGLPFRTIEVAGLQRKLSMDTVKTFVKLSKGLTQARKILKEFRPDVVVGTGGYVCVPIIFMAKMMGIKAVITEMDVLPGLANRFLSRFADVTALSFAESQQYLPKARSFAVTGNPRASDVMSVPAERAAEIAKDLGLDPHKKTVLIVCGSRGAAPINKAVLAMLDDVANQKEFQLVYVTGQVHYDKIKAEIDNRGLADSKAIIVVPFVYDMPALLQHTDMMVGRSGATTMAEVLALGVPALYIPSPYVTNNHQEKNAVWMVEKGAGLMLKEQGLTGRALYDTINGLVTDSERLSAMQSAARELGRPDAAKTYYQTLQALVRRK</sequence>
<dbReference type="HAMAP" id="MF_00033">
    <property type="entry name" value="MurG"/>
    <property type="match status" value="1"/>
</dbReference>
<comment type="similarity">
    <text evidence="10">Belongs to the glycosyltransferase 28 family. MurG subfamily.</text>
</comment>
<keyword evidence="9 10" id="KW-0961">Cell wall biogenesis/degradation</keyword>
<evidence type="ECO:0000313" key="14">
    <source>
        <dbReference type="Proteomes" id="UP001208017"/>
    </source>
</evidence>
<evidence type="ECO:0000259" key="11">
    <source>
        <dbReference type="Pfam" id="PF03033"/>
    </source>
</evidence>
<dbReference type="InterPro" id="IPR004276">
    <property type="entry name" value="GlycoTrans_28_N"/>
</dbReference>